<dbReference type="GO" id="GO:0004656">
    <property type="term" value="F:procollagen-proline 4-dioxygenase activity"/>
    <property type="evidence" value="ECO:0007669"/>
    <property type="project" value="TreeGrafter"/>
</dbReference>
<keyword evidence="2" id="KW-0479">Metal-binding</keyword>
<accession>A0A9W6X8F2</accession>
<feature type="domain" description="Prolyl 4-hydroxylase alpha subunit" evidence="6">
    <location>
        <begin position="234"/>
        <end position="660"/>
    </location>
</feature>
<comment type="cofactor">
    <cofactor evidence="1">
        <name>L-ascorbate</name>
        <dbReference type="ChEBI" id="CHEBI:38290"/>
    </cofactor>
</comment>
<dbReference type="AlphaFoldDB" id="A0A9W6X8F2"/>
<organism evidence="7 8">
    <name type="scientific">Phytophthora fragariaefolia</name>
    <dbReference type="NCBI Taxonomy" id="1490495"/>
    <lineage>
        <taxon>Eukaryota</taxon>
        <taxon>Sar</taxon>
        <taxon>Stramenopiles</taxon>
        <taxon>Oomycota</taxon>
        <taxon>Peronosporomycetes</taxon>
        <taxon>Peronosporales</taxon>
        <taxon>Peronosporaceae</taxon>
        <taxon>Phytophthora</taxon>
    </lineage>
</organism>
<evidence type="ECO:0000256" key="2">
    <source>
        <dbReference type="ARBA" id="ARBA00022723"/>
    </source>
</evidence>
<dbReference type="GO" id="GO:0031418">
    <property type="term" value="F:L-ascorbic acid binding"/>
    <property type="evidence" value="ECO:0007669"/>
    <property type="project" value="InterPro"/>
</dbReference>
<comment type="caution">
    <text evidence="7">The sequence shown here is derived from an EMBL/GenBank/DDBJ whole genome shotgun (WGS) entry which is preliminary data.</text>
</comment>
<protein>
    <submittedName>
        <fullName evidence="7">Unnamed protein product</fullName>
    </submittedName>
</protein>
<keyword evidence="3" id="KW-0223">Dioxygenase</keyword>
<evidence type="ECO:0000259" key="6">
    <source>
        <dbReference type="SMART" id="SM00702"/>
    </source>
</evidence>
<dbReference type="GO" id="GO:0005783">
    <property type="term" value="C:endoplasmic reticulum"/>
    <property type="evidence" value="ECO:0007669"/>
    <property type="project" value="TreeGrafter"/>
</dbReference>
<dbReference type="InterPro" id="IPR045054">
    <property type="entry name" value="P4HA-like"/>
</dbReference>
<evidence type="ECO:0000313" key="8">
    <source>
        <dbReference type="Proteomes" id="UP001165121"/>
    </source>
</evidence>
<evidence type="ECO:0000256" key="5">
    <source>
        <dbReference type="ARBA" id="ARBA00023004"/>
    </source>
</evidence>
<proteinExistence type="predicted"/>
<gene>
    <name evidence="7" type="ORF">Pfra01_000842600</name>
</gene>
<dbReference type="Proteomes" id="UP001165121">
    <property type="component" value="Unassembled WGS sequence"/>
</dbReference>
<dbReference type="FunFam" id="2.60.120.620:FF:000023">
    <property type="entry name" value="Transmembrane prolyl 4-hydroxylase"/>
    <property type="match status" value="1"/>
</dbReference>
<dbReference type="SMART" id="SM00702">
    <property type="entry name" value="P4Hc"/>
    <property type="match status" value="1"/>
</dbReference>
<name>A0A9W6X8F2_9STRA</name>
<dbReference type="PANTHER" id="PTHR10869">
    <property type="entry name" value="PROLYL 4-HYDROXYLASE ALPHA SUBUNIT"/>
    <property type="match status" value="1"/>
</dbReference>
<dbReference type="GO" id="GO:0005506">
    <property type="term" value="F:iron ion binding"/>
    <property type="evidence" value="ECO:0007669"/>
    <property type="project" value="InterPro"/>
</dbReference>
<evidence type="ECO:0000256" key="4">
    <source>
        <dbReference type="ARBA" id="ARBA00023002"/>
    </source>
</evidence>
<keyword evidence="5" id="KW-0408">Iron</keyword>
<reference evidence="7" key="1">
    <citation type="submission" date="2023-04" db="EMBL/GenBank/DDBJ databases">
        <title>Phytophthora fragariaefolia NBRC 109709.</title>
        <authorList>
            <person name="Ichikawa N."/>
            <person name="Sato H."/>
            <person name="Tonouchi N."/>
        </authorList>
    </citation>
    <scope>NUCLEOTIDE SEQUENCE</scope>
    <source>
        <strain evidence="7">NBRC 109709</strain>
    </source>
</reference>
<evidence type="ECO:0000313" key="7">
    <source>
        <dbReference type="EMBL" id="GMF33699.1"/>
    </source>
</evidence>
<dbReference type="EMBL" id="BSXT01000762">
    <property type="protein sequence ID" value="GMF33699.1"/>
    <property type="molecule type" value="Genomic_DNA"/>
</dbReference>
<dbReference type="Gene3D" id="2.60.120.620">
    <property type="entry name" value="q2cbj1_9rhob like domain"/>
    <property type="match status" value="2"/>
</dbReference>
<evidence type="ECO:0000256" key="1">
    <source>
        <dbReference type="ARBA" id="ARBA00001961"/>
    </source>
</evidence>
<dbReference type="OrthoDB" id="420380at2759"/>
<keyword evidence="8" id="KW-1185">Reference proteome</keyword>
<evidence type="ECO:0000256" key="3">
    <source>
        <dbReference type="ARBA" id="ARBA00022964"/>
    </source>
</evidence>
<dbReference type="InterPro" id="IPR006620">
    <property type="entry name" value="Pro_4_hyd_alph"/>
</dbReference>
<dbReference type="PANTHER" id="PTHR10869:SF226">
    <property type="entry name" value="PROLYL 4-HYDROXYLASE ALPHA SUBUNIT DOMAIN-CONTAINING PROTEIN"/>
    <property type="match status" value="1"/>
</dbReference>
<keyword evidence="4" id="KW-0560">Oxidoreductase</keyword>
<sequence length="669" mass="75803">MDEPKKPKQRVKAERPAKPTATVTVVKPFPLVPTSMLVFLSSLTAAWYLRTMKLSSFNTPAVHTSADKLEESYPIDLPDKYNSELARIDVRHLVSDLVCDEVEYIPTPLFDGNMYPVTEPMDAPKPMDDDRVFFMLNGANDGVYVSWNGQFECVGKAAEVAAVWLGADRDVMVNGVRLYSQVGFPVRNSAELKATKNIVHVLLDFQLWQWPGIKKGYKYVLENGVTLTTVGMNPKVFDVEHYFTQDEADKIIKVGSPLMNRSHVVIHGGSDVVSDVRTSHTAFLPNSLFTREFRVRGARLARLPSPSFVERLQLVRYNVGEFYRQHLDTFDLPSFVPTNSDFELGMEAYKAWANSAADKIRDLSADRDIPKDFREGGALFPNAEDVVLFPNALLNLFLSIANKTNIFSSRDEEPWGEWIADNLAVNARDIMPHFIGTHEKSQYLPLIIKAWEDVLSMPELHYTFPKAPVNDVTHYFAWVRWVKERIEFLGGDAPSVGRPGGFSLITRFLPNEDWYRWISENRVSNDVLVQILQVSPQFVELTIKAWESEVNAPTQLRYKLPKFVKRFYPQRFVTLFLYLNNQTKIGGETVFPHSVDRYSDENIVRDGMGECSTGLAVPPLGLHASLFYVQTPEGDVDLMSRHGGCPPHEGTKWGSNSFMWDADVDETNA</sequence>